<sequence>MDCNKTYARGNPLSLVVMAFSLFILAACGGGDAAVPRTISYDVEGTKTQVQVSNGALLTAPAAPAKGQGSYFVGWFIAGEGEGQMWDFAHDKVASDLVLKAKFITPSASNVIVDAYLTEARRTEFTFKTLQELKAAGIADGTTVNFAPGVYWTDDYQDTNNANTPEHPGLIGISFPQSGLIFRGLTSNADDVRIAGNRGQTMGSNGNWNVIGIGTNFSAYNLTVGNYTSVDLVFPRDPSQNLSRRTDARVQAQTITNADGVATLDKLYFENVRFVSFLNLIAVSPTRAYFKNSYFQLTDDAIAGGGINVFENCSFDFYGSHPSYGGSSTIAAFLNSTFNFYNDSQVFWFSKSGGNWALIDNVFKGQKEEIRWENTQRPDVTHYVSNNVYEDGTPVVFDPQNPLVTLSLDASALQAFKTSAGYNVYNLLKGSDGWNPSGQQVMHDTAFRFDLAANATRVQSDDPANEIIVTPSFTPANAFSYESISFVYDTSLFTALSSTGDGKLHLRANLNATGKIIDTVIKATAPNGLVAHVTLHINPETVAAPVIVGSPSITIGQNLAALQIAYNHGDYTDASDITWYRGSAPGDKAVQVAITTLNEPYKNYQLSAGDIGQYLTAVITPKYEFSPAAGSPVDVSTSRAIVAGDVSNPQGDRHRLRQHYLDRARAQPA</sequence>
<keyword evidence="6" id="KW-1185">Reference proteome</keyword>
<dbReference type="EMBL" id="NMRN01000008">
    <property type="protein sequence ID" value="PAS94307.1"/>
    <property type="molecule type" value="Genomic_DNA"/>
</dbReference>
<evidence type="ECO:0000256" key="1">
    <source>
        <dbReference type="ARBA" id="ARBA00004196"/>
    </source>
</evidence>
<comment type="caution">
    <text evidence="4">The sequence shown here is derived from an EMBL/GenBank/DDBJ whole genome shotgun (WGS) entry which is preliminary data.</text>
</comment>
<evidence type="ECO:0000256" key="2">
    <source>
        <dbReference type="SAM" id="SignalP"/>
    </source>
</evidence>
<dbReference type="Pfam" id="PF09479">
    <property type="entry name" value="Flg_new"/>
    <property type="match status" value="1"/>
</dbReference>
<dbReference type="InterPro" id="IPR011050">
    <property type="entry name" value="Pectin_lyase_fold/virulence"/>
</dbReference>
<proteinExistence type="predicted"/>
<gene>
    <name evidence="3" type="ORF">BGI27_07435</name>
    <name evidence="4" type="ORF">CGU29_04675</name>
</gene>
<dbReference type="EMBL" id="MDUX01000019">
    <property type="protein sequence ID" value="KAF7599499.1"/>
    <property type="molecule type" value="Genomic_DNA"/>
</dbReference>
<evidence type="ECO:0008006" key="7">
    <source>
        <dbReference type="Google" id="ProtNLM"/>
    </source>
</evidence>
<evidence type="ECO:0000313" key="3">
    <source>
        <dbReference type="EMBL" id="KAF7599499.1"/>
    </source>
</evidence>
<dbReference type="InterPro" id="IPR013378">
    <property type="entry name" value="InlB-like_B-rpt"/>
</dbReference>
<protein>
    <recommendedName>
        <fullName evidence="7">Pectinesterase catalytic domain-containing protein</fullName>
    </recommendedName>
</protein>
<dbReference type="PROSITE" id="PS51257">
    <property type="entry name" value="PROKAR_LIPOPROTEIN"/>
    <property type="match status" value="1"/>
</dbReference>
<comment type="subcellular location">
    <subcellularLocation>
        <location evidence="1">Cell envelope</location>
    </subcellularLocation>
</comment>
<reference evidence="4 5" key="2">
    <citation type="submission" date="2017-07" db="EMBL/GenBank/DDBJ databases">
        <title>Candidatus Dactylopiibacterium carminicum, a nitrogen-fixing symbiont of the cochineal insect Dactylopius coccus and Dactylopius opuntiae (Hemiptera: Coccoidea: Dactylopiidae).</title>
        <authorList>
            <person name="Vera A."/>
        </authorList>
    </citation>
    <scope>NUCLEOTIDE SEQUENCE [LARGE SCALE GENOMIC DNA]</scope>
    <source>
        <strain evidence="4 5">NFDCM</strain>
    </source>
</reference>
<reference evidence="3 6" key="1">
    <citation type="submission" date="2016-08" db="EMBL/GenBank/DDBJ databases">
        <title>Candidatus Dactylopiibacterium carminicum genome sequence.</title>
        <authorList>
            <person name="Ramirez-Puebla S.T."/>
            <person name="Ormeno-Orrillo E."/>
            <person name="Vera-Ponce De Leon A."/>
            <person name="Luis L."/>
            <person name="Sanchez-Flores A."/>
            <person name="Monica R."/>
            <person name="Martinez-Romero E."/>
        </authorList>
    </citation>
    <scope>NUCLEOTIDE SEQUENCE [LARGE SCALE GENOMIC DNA]</scope>
    <source>
        <strain evidence="3">END1</strain>
    </source>
</reference>
<dbReference type="Gene3D" id="2.60.40.4270">
    <property type="entry name" value="Listeria-Bacteroides repeat domain"/>
    <property type="match status" value="1"/>
</dbReference>
<dbReference type="Gene3D" id="2.160.20.10">
    <property type="entry name" value="Single-stranded right-handed beta-helix, Pectin lyase-like"/>
    <property type="match status" value="1"/>
</dbReference>
<dbReference type="InterPro" id="IPR012334">
    <property type="entry name" value="Pectin_lyas_fold"/>
</dbReference>
<feature type="signal peptide" evidence="2">
    <location>
        <begin position="1"/>
        <end position="26"/>
    </location>
</feature>
<evidence type="ECO:0000313" key="4">
    <source>
        <dbReference type="EMBL" id="PAS94307.1"/>
    </source>
</evidence>
<dbReference type="SUPFAM" id="SSF51126">
    <property type="entry name" value="Pectin lyase-like"/>
    <property type="match status" value="1"/>
</dbReference>
<dbReference type="GO" id="GO:0030313">
    <property type="term" value="C:cell envelope"/>
    <property type="evidence" value="ECO:0007669"/>
    <property type="project" value="UniProtKB-SubCell"/>
</dbReference>
<dbReference type="OrthoDB" id="1021116at2"/>
<dbReference type="Proteomes" id="UP000623509">
    <property type="component" value="Unassembled WGS sequence"/>
</dbReference>
<dbReference type="RefSeq" id="WP_095524274.1">
    <property type="nucleotide sequence ID" value="NZ_MDUX01000019.1"/>
</dbReference>
<organism evidence="4 5">
    <name type="scientific">Candidatus Dactylopiibacterium carminicum</name>
    <dbReference type="NCBI Taxonomy" id="857335"/>
    <lineage>
        <taxon>Bacteria</taxon>
        <taxon>Pseudomonadati</taxon>
        <taxon>Pseudomonadota</taxon>
        <taxon>Betaproteobacteria</taxon>
        <taxon>Rhodocyclales</taxon>
        <taxon>Rhodocyclaceae</taxon>
        <taxon>Candidatus Dactylopiibacterium</taxon>
    </lineage>
</organism>
<feature type="chain" id="PRO_5012990084" description="Pectinesterase catalytic domain-containing protein" evidence="2">
    <location>
        <begin position="27"/>
        <end position="669"/>
    </location>
</feature>
<evidence type="ECO:0000313" key="6">
    <source>
        <dbReference type="Proteomes" id="UP000623509"/>
    </source>
</evidence>
<keyword evidence="2" id="KW-0732">Signal</keyword>
<dbReference type="AlphaFoldDB" id="A0A272EW19"/>
<dbReference type="Proteomes" id="UP000216107">
    <property type="component" value="Unassembled WGS sequence"/>
</dbReference>
<evidence type="ECO:0000313" key="5">
    <source>
        <dbReference type="Proteomes" id="UP000216107"/>
    </source>
</evidence>
<accession>A0A272EW19</accession>
<name>A0A272EW19_9RHOO</name>
<dbReference type="InterPro" id="IPR042229">
    <property type="entry name" value="Listeria/Bacterioides_rpt_sf"/>
</dbReference>